<keyword evidence="4" id="KW-1003">Cell membrane</keyword>
<keyword evidence="11" id="KW-1185">Reference proteome</keyword>
<keyword evidence="7 8" id="KW-0472">Membrane</keyword>
<evidence type="ECO:0000256" key="3">
    <source>
        <dbReference type="ARBA" id="ARBA00022448"/>
    </source>
</evidence>
<dbReference type="InterPro" id="IPR004626">
    <property type="entry name" value="RarD"/>
</dbReference>
<feature type="transmembrane region" description="Helical" evidence="8">
    <location>
        <begin position="112"/>
        <end position="130"/>
    </location>
</feature>
<feature type="transmembrane region" description="Helical" evidence="8">
    <location>
        <begin position="166"/>
        <end position="183"/>
    </location>
</feature>
<evidence type="ECO:0000256" key="7">
    <source>
        <dbReference type="ARBA" id="ARBA00023136"/>
    </source>
</evidence>
<comment type="similarity">
    <text evidence="2">Belongs to the EamA transporter family.</text>
</comment>
<reference evidence="10 11" key="1">
    <citation type="journal article" date="2015" name="Genome Announc.">
        <title>Expanding the biotechnology potential of lactobacilli through comparative genomics of 213 strains and associated genera.</title>
        <authorList>
            <person name="Sun Z."/>
            <person name="Harris H.M."/>
            <person name="McCann A."/>
            <person name="Guo C."/>
            <person name="Argimon S."/>
            <person name="Zhang W."/>
            <person name="Yang X."/>
            <person name="Jeffery I.B."/>
            <person name="Cooney J.C."/>
            <person name="Kagawa T.F."/>
            <person name="Liu W."/>
            <person name="Song Y."/>
            <person name="Salvetti E."/>
            <person name="Wrobel A."/>
            <person name="Rasinkangas P."/>
            <person name="Parkhill J."/>
            <person name="Rea M.C."/>
            <person name="O'Sullivan O."/>
            <person name="Ritari J."/>
            <person name="Douillard F.P."/>
            <person name="Paul Ross R."/>
            <person name="Yang R."/>
            <person name="Briner A.E."/>
            <person name="Felis G.E."/>
            <person name="de Vos W.M."/>
            <person name="Barrangou R."/>
            <person name="Klaenhammer T.R."/>
            <person name="Caufield P.W."/>
            <person name="Cui Y."/>
            <person name="Zhang H."/>
            <person name="O'Toole P.W."/>
        </authorList>
    </citation>
    <scope>NUCLEOTIDE SEQUENCE [LARGE SCALE GENOMIC DNA]</scope>
    <source>
        <strain evidence="10 11">DSM 20623</strain>
    </source>
</reference>
<keyword evidence="6 8" id="KW-1133">Transmembrane helix</keyword>
<organism evidence="10 11">
    <name type="scientific">Carnobacterium divergens DSM 20623</name>
    <dbReference type="NCBI Taxonomy" id="1449336"/>
    <lineage>
        <taxon>Bacteria</taxon>
        <taxon>Bacillati</taxon>
        <taxon>Bacillota</taxon>
        <taxon>Bacilli</taxon>
        <taxon>Lactobacillales</taxon>
        <taxon>Carnobacteriaceae</taxon>
        <taxon>Carnobacterium</taxon>
    </lineage>
</organism>
<comment type="subcellular location">
    <subcellularLocation>
        <location evidence="1">Cell membrane</location>
        <topology evidence="1">Multi-pass membrane protein</topology>
    </subcellularLocation>
</comment>
<dbReference type="EMBL" id="JQBS01000001">
    <property type="protein sequence ID" value="KRN57749.1"/>
    <property type="molecule type" value="Genomic_DNA"/>
</dbReference>
<gene>
    <name evidence="10" type="ORF">IV74_GL001004</name>
</gene>
<feature type="transmembrane region" description="Helical" evidence="8">
    <location>
        <begin position="272"/>
        <end position="294"/>
    </location>
</feature>
<feature type="transmembrane region" description="Helical" evidence="8">
    <location>
        <begin position="142"/>
        <end position="159"/>
    </location>
</feature>
<feature type="domain" description="EamA" evidence="9">
    <location>
        <begin position="42"/>
        <end position="181"/>
    </location>
</feature>
<dbReference type="SUPFAM" id="SSF103481">
    <property type="entry name" value="Multidrug resistance efflux transporter EmrE"/>
    <property type="match status" value="2"/>
</dbReference>
<evidence type="ECO:0000313" key="10">
    <source>
        <dbReference type="EMBL" id="KRN57749.1"/>
    </source>
</evidence>
<dbReference type="InterPro" id="IPR037185">
    <property type="entry name" value="EmrE-like"/>
</dbReference>
<feature type="transmembrane region" description="Helical" evidence="8">
    <location>
        <begin position="43"/>
        <end position="61"/>
    </location>
</feature>
<dbReference type="Proteomes" id="UP000051658">
    <property type="component" value="Unassembled WGS sequence"/>
</dbReference>
<dbReference type="GO" id="GO:0005886">
    <property type="term" value="C:plasma membrane"/>
    <property type="evidence" value="ECO:0007669"/>
    <property type="project" value="UniProtKB-SubCell"/>
</dbReference>
<dbReference type="PANTHER" id="PTHR22911:SF137">
    <property type="entry name" value="SOLUTE CARRIER FAMILY 35 MEMBER G2-RELATED"/>
    <property type="match status" value="1"/>
</dbReference>
<dbReference type="NCBIfam" id="TIGR00688">
    <property type="entry name" value="rarD"/>
    <property type="match status" value="1"/>
</dbReference>
<feature type="transmembrane region" description="Helical" evidence="8">
    <location>
        <begin position="306"/>
        <end position="326"/>
    </location>
</feature>
<accession>A0A0R2I5K6</accession>
<keyword evidence="3" id="KW-0813">Transport</keyword>
<comment type="caution">
    <text evidence="10">The sequence shown here is derived from an EMBL/GenBank/DDBJ whole genome shotgun (WGS) entry which is preliminary data.</text>
</comment>
<evidence type="ECO:0000256" key="1">
    <source>
        <dbReference type="ARBA" id="ARBA00004651"/>
    </source>
</evidence>
<protein>
    <submittedName>
        <fullName evidence="10">Permease</fullName>
    </submittedName>
</protein>
<evidence type="ECO:0000256" key="8">
    <source>
        <dbReference type="SAM" id="Phobius"/>
    </source>
</evidence>
<dbReference type="PATRIC" id="fig|1449336.4.peg.1028"/>
<evidence type="ECO:0000256" key="6">
    <source>
        <dbReference type="ARBA" id="ARBA00022989"/>
    </source>
</evidence>
<name>A0A0R2I5K6_CARDV</name>
<feature type="transmembrane region" description="Helical" evidence="8">
    <location>
        <begin position="246"/>
        <end position="265"/>
    </location>
</feature>
<dbReference type="eggNOG" id="COG2962">
    <property type="taxonomic scope" value="Bacteria"/>
</dbReference>
<feature type="transmembrane region" description="Helical" evidence="8">
    <location>
        <begin position="73"/>
        <end position="91"/>
    </location>
</feature>
<evidence type="ECO:0000313" key="11">
    <source>
        <dbReference type="Proteomes" id="UP000051658"/>
    </source>
</evidence>
<dbReference type="AlphaFoldDB" id="A0A0R2I5K6"/>
<sequence>MLGFLFLVTTIFKKRKKFEHLPVYYKKGGSQMNNHSEQNEKKGLLSGIGAYLIWGVLPLYWKALGSVTPLSVLSYRIIWSFVFMLVVLCVTRKWKNFKVEALMVIKDKKRRRAIILAALFITVNWFIFIFTVTSGNVVEASLGYYINPLANILIATLFLKERLSRIEKIACVLATIGVVGLAIQTGAIPWAALAMATTFSLYGLIKKQASVSSLTGLTLETSIMAPIAMIYLCFFAPVGFMSYSPSINLLAIGAGVVTAIPLFLFAEAAKNISYILLGFLQYIGPTLMLISAVFLFNETFAGPQLLAFGCIWLGILLFTINNLVLLRKRYR</sequence>
<dbReference type="Pfam" id="PF00892">
    <property type="entry name" value="EamA"/>
    <property type="match status" value="1"/>
</dbReference>
<evidence type="ECO:0000259" key="9">
    <source>
        <dbReference type="Pfam" id="PF00892"/>
    </source>
</evidence>
<evidence type="ECO:0000256" key="2">
    <source>
        <dbReference type="ARBA" id="ARBA00007362"/>
    </source>
</evidence>
<keyword evidence="5 8" id="KW-0812">Transmembrane</keyword>
<evidence type="ECO:0000256" key="5">
    <source>
        <dbReference type="ARBA" id="ARBA00022692"/>
    </source>
</evidence>
<evidence type="ECO:0000256" key="4">
    <source>
        <dbReference type="ARBA" id="ARBA00022475"/>
    </source>
</evidence>
<dbReference type="InterPro" id="IPR000620">
    <property type="entry name" value="EamA_dom"/>
</dbReference>
<proteinExistence type="inferred from homology"/>
<dbReference type="PANTHER" id="PTHR22911">
    <property type="entry name" value="ACYL-MALONYL CONDENSING ENZYME-RELATED"/>
    <property type="match status" value="1"/>
</dbReference>